<dbReference type="Proteomes" id="UP001149090">
    <property type="component" value="Unassembled WGS sequence"/>
</dbReference>
<dbReference type="AlphaFoldDB" id="A0A9Q0LAR0"/>
<reference evidence="1" key="1">
    <citation type="submission" date="2022-10" db="EMBL/GenBank/DDBJ databases">
        <title>Novel sulphate-reducing endosymbionts in the free-living metamonad Anaeramoeba.</title>
        <authorList>
            <person name="Jerlstrom-Hultqvist J."/>
            <person name="Cepicka I."/>
            <person name="Gallot-Lavallee L."/>
            <person name="Salas-Leiva D."/>
            <person name="Curtis B.A."/>
            <person name="Zahonova K."/>
            <person name="Pipaliya S."/>
            <person name="Dacks J."/>
            <person name="Roger A.J."/>
        </authorList>
    </citation>
    <scope>NUCLEOTIDE SEQUENCE</scope>
    <source>
        <strain evidence="1">BMAN</strain>
    </source>
</reference>
<sequence>MEKQKYLEFIDYYNDVVMSLFQNSGCERDAHDRIFNLLKADIDPSKEIGDELIKSLLNPPNYEIAIDSYNLLMKILKNKKLNDFVLEKTLINPFNILNIINKIIENIKDETLIHGLILFLKLLFQFIKTKEIKLPTKLKTQMIPKLFKLKRVLKKKKKGFSSEILEFIAIITNLSTHSSNIYEIIKNFDNLDDEMMFIFQKLENESKFNFSICFLAHRSNIYKTKYPRITDVSKDLPKFICQIHFKLSESNLFHFYILLWFIVFCLKSNKLENSPKLKKRLIKIEKESSKTVSNSLFQSFFIEKNLELNSLIKDF</sequence>
<accession>A0A9Q0LAR0</accession>
<gene>
    <name evidence="1" type="ORF">M0811_12101</name>
</gene>
<evidence type="ECO:0000313" key="1">
    <source>
        <dbReference type="EMBL" id="KAJ5068929.1"/>
    </source>
</evidence>
<organism evidence="1 2">
    <name type="scientific">Anaeramoeba ignava</name>
    <name type="common">Anaerobic marine amoeba</name>
    <dbReference type="NCBI Taxonomy" id="1746090"/>
    <lineage>
        <taxon>Eukaryota</taxon>
        <taxon>Metamonada</taxon>
        <taxon>Anaeramoebidae</taxon>
        <taxon>Anaeramoeba</taxon>
    </lineage>
</organism>
<comment type="caution">
    <text evidence="1">The sequence shown here is derived from an EMBL/GenBank/DDBJ whole genome shotgun (WGS) entry which is preliminary data.</text>
</comment>
<name>A0A9Q0LAR0_ANAIG</name>
<proteinExistence type="predicted"/>
<dbReference type="EMBL" id="JAPDFW010000111">
    <property type="protein sequence ID" value="KAJ5068929.1"/>
    <property type="molecule type" value="Genomic_DNA"/>
</dbReference>
<keyword evidence="2" id="KW-1185">Reference proteome</keyword>
<evidence type="ECO:0000313" key="2">
    <source>
        <dbReference type="Proteomes" id="UP001149090"/>
    </source>
</evidence>
<protein>
    <submittedName>
        <fullName evidence="1">Uncharacterized protein</fullName>
    </submittedName>
</protein>